<dbReference type="SMR" id="A0A067GUN9"/>
<reference evidence="4 5" key="1">
    <citation type="submission" date="2014-04" db="EMBL/GenBank/DDBJ databases">
        <authorList>
            <consortium name="International Citrus Genome Consortium"/>
            <person name="Gmitter F."/>
            <person name="Chen C."/>
            <person name="Farmerie W."/>
            <person name="Harkins T."/>
            <person name="Desany B."/>
            <person name="Mohiuddin M."/>
            <person name="Kodira C."/>
            <person name="Borodovsky M."/>
            <person name="Lomsadze A."/>
            <person name="Burns P."/>
            <person name="Jenkins J."/>
            <person name="Prochnik S."/>
            <person name="Shu S."/>
            <person name="Chapman J."/>
            <person name="Pitluck S."/>
            <person name="Schmutz J."/>
            <person name="Rokhsar D."/>
        </authorList>
    </citation>
    <scope>NUCLEOTIDE SEQUENCE</scope>
</reference>
<dbReference type="SUPFAM" id="SSF51735">
    <property type="entry name" value="NAD(P)-binding Rossmann-fold domains"/>
    <property type="match status" value="1"/>
</dbReference>
<dbReference type="PANTHER" id="PTHR10366:SF852">
    <property type="entry name" value="CINNAMOYL-COA REDUCTASE CAD2"/>
    <property type="match status" value="1"/>
</dbReference>
<dbReference type="InterPro" id="IPR001509">
    <property type="entry name" value="Epimerase_deHydtase"/>
</dbReference>
<sequence length="258" mass="28588">MMSGEGEEKVVCVTGASGFVASWLVKLLLQRGYTVKATVRDPNSPKTEHLRELDGATERLHLFKANLLEEGSFDSAVDGCDGVFHTASPVIFLSDNPQEWYSLAKTLAEEAAWKFAKENGIDLVAIHPGTVIGPFFQPILNFGAEVILNLINGDQSFAFPYIFVEIRDVVYAHIRALEVPKASGRYLLAGSVAQHSDILKFLREHYPTLLRSGKLEEKYQPTIKVSQERAKSLGINFTPWEVGVRGCIESLMEKGFLS</sequence>
<evidence type="ECO:0000259" key="3">
    <source>
        <dbReference type="Pfam" id="PF01370"/>
    </source>
</evidence>
<dbReference type="InterPro" id="IPR050425">
    <property type="entry name" value="NAD(P)_dehydrat-like"/>
</dbReference>
<keyword evidence="2" id="KW-0560">Oxidoreductase</keyword>
<evidence type="ECO:0000256" key="2">
    <source>
        <dbReference type="ARBA" id="ARBA00023002"/>
    </source>
</evidence>
<accession>A0A067GUN9</accession>
<evidence type="ECO:0000313" key="5">
    <source>
        <dbReference type="Proteomes" id="UP000027120"/>
    </source>
</evidence>
<proteinExistence type="predicted"/>
<protein>
    <recommendedName>
        <fullName evidence="3">NAD-dependent epimerase/dehydratase domain-containing protein</fullName>
    </recommendedName>
</protein>
<feature type="domain" description="NAD-dependent epimerase/dehydratase" evidence="3">
    <location>
        <begin position="96"/>
        <end position="182"/>
    </location>
</feature>
<feature type="domain" description="NAD-dependent epimerase/dehydratase" evidence="3">
    <location>
        <begin position="11"/>
        <end position="88"/>
    </location>
</feature>
<evidence type="ECO:0000313" key="4">
    <source>
        <dbReference type="EMBL" id="KDO83329.1"/>
    </source>
</evidence>
<evidence type="ECO:0000256" key="1">
    <source>
        <dbReference type="ARBA" id="ARBA00022857"/>
    </source>
</evidence>
<dbReference type="GO" id="GO:0016491">
    <property type="term" value="F:oxidoreductase activity"/>
    <property type="evidence" value="ECO:0007669"/>
    <property type="project" value="UniProtKB-KW"/>
</dbReference>
<dbReference type="AlphaFoldDB" id="A0A067GUN9"/>
<keyword evidence="5" id="KW-1185">Reference proteome</keyword>
<keyword evidence="1" id="KW-0521">NADP</keyword>
<dbReference type="Gene3D" id="3.40.50.720">
    <property type="entry name" value="NAD(P)-binding Rossmann-like Domain"/>
    <property type="match status" value="2"/>
</dbReference>
<dbReference type="PANTHER" id="PTHR10366">
    <property type="entry name" value="NAD DEPENDENT EPIMERASE/DEHYDRATASE"/>
    <property type="match status" value="1"/>
</dbReference>
<name>A0A067GUN9_CITSI</name>
<dbReference type="Proteomes" id="UP000027120">
    <property type="component" value="Unassembled WGS sequence"/>
</dbReference>
<gene>
    <name evidence="4" type="ORF">CISIN_1g020747mg</name>
</gene>
<dbReference type="EMBL" id="KK784875">
    <property type="protein sequence ID" value="KDO83329.1"/>
    <property type="molecule type" value="Genomic_DNA"/>
</dbReference>
<dbReference type="InterPro" id="IPR036291">
    <property type="entry name" value="NAD(P)-bd_dom_sf"/>
</dbReference>
<dbReference type="Pfam" id="PF01370">
    <property type="entry name" value="Epimerase"/>
    <property type="match status" value="2"/>
</dbReference>
<organism evidence="4 5">
    <name type="scientific">Citrus sinensis</name>
    <name type="common">Sweet orange</name>
    <name type="synonym">Citrus aurantium var. sinensis</name>
    <dbReference type="NCBI Taxonomy" id="2711"/>
    <lineage>
        <taxon>Eukaryota</taxon>
        <taxon>Viridiplantae</taxon>
        <taxon>Streptophyta</taxon>
        <taxon>Embryophyta</taxon>
        <taxon>Tracheophyta</taxon>
        <taxon>Spermatophyta</taxon>
        <taxon>Magnoliopsida</taxon>
        <taxon>eudicotyledons</taxon>
        <taxon>Gunneridae</taxon>
        <taxon>Pentapetalae</taxon>
        <taxon>rosids</taxon>
        <taxon>malvids</taxon>
        <taxon>Sapindales</taxon>
        <taxon>Rutaceae</taxon>
        <taxon>Aurantioideae</taxon>
        <taxon>Citrus</taxon>
    </lineage>
</organism>